<evidence type="ECO:0000259" key="1">
    <source>
        <dbReference type="Pfam" id="PF14947"/>
    </source>
</evidence>
<evidence type="ECO:0000313" key="3">
    <source>
        <dbReference type="Proteomes" id="UP000002487"/>
    </source>
</evidence>
<dbReference type="InterPro" id="IPR038723">
    <property type="entry name" value="ArnR1-like_HTH"/>
</dbReference>
<dbReference type="InterPro" id="IPR036388">
    <property type="entry name" value="WH-like_DNA-bd_sf"/>
</dbReference>
<dbReference type="Gene3D" id="1.10.10.10">
    <property type="entry name" value="Winged helix-like DNA-binding domain superfamily/Winged helix DNA-binding domain"/>
    <property type="match status" value="1"/>
</dbReference>
<gene>
    <name evidence="2" type="ordered locus">MA_1811</name>
</gene>
<organism evidence="2 3">
    <name type="scientific">Methanosarcina acetivorans (strain ATCC 35395 / DSM 2834 / JCM 12185 / C2A)</name>
    <dbReference type="NCBI Taxonomy" id="188937"/>
    <lineage>
        <taxon>Archaea</taxon>
        <taxon>Methanobacteriati</taxon>
        <taxon>Methanobacteriota</taxon>
        <taxon>Stenosarchaea group</taxon>
        <taxon>Methanomicrobia</taxon>
        <taxon>Methanosarcinales</taxon>
        <taxon>Methanosarcinaceae</taxon>
        <taxon>Methanosarcina</taxon>
    </lineage>
</organism>
<dbReference type="PhylomeDB" id="Q8TPU3"/>
<dbReference type="Proteomes" id="UP000002487">
    <property type="component" value="Chromosome"/>
</dbReference>
<dbReference type="EMBL" id="AE010299">
    <property type="protein sequence ID" value="AAM05217.1"/>
    <property type="molecule type" value="Genomic_DNA"/>
</dbReference>
<evidence type="ECO:0000313" key="2">
    <source>
        <dbReference type="EMBL" id="AAM05217.1"/>
    </source>
</evidence>
<dbReference type="AlphaFoldDB" id="Q8TPU3"/>
<proteinExistence type="predicted"/>
<dbReference type="Pfam" id="PF14947">
    <property type="entry name" value="HTH_45"/>
    <property type="match status" value="1"/>
</dbReference>
<dbReference type="InParanoid" id="Q8TPU3"/>
<dbReference type="InterPro" id="IPR036390">
    <property type="entry name" value="WH_DNA-bd_sf"/>
</dbReference>
<dbReference type="EnsemblBacteria" id="AAM05217">
    <property type="protein sequence ID" value="AAM05217"/>
    <property type="gene ID" value="MA_1811"/>
</dbReference>
<dbReference type="SUPFAM" id="SSF46785">
    <property type="entry name" value="Winged helix' DNA-binding domain"/>
    <property type="match status" value="1"/>
</dbReference>
<protein>
    <recommendedName>
        <fullName evidence="1">ArnR1-like winged helix-turn-helix domain-containing protein</fullName>
    </recommendedName>
</protein>
<keyword evidence="3" id="KW-1185">Reference proteome</keyword>
<reference evidence="2 3" key="1">
    <citation type="journal article" date="2002" name="Genome Res.">
        <title>The genome of Methanosarcina acetivorans reveals extensive metabolic and physiological diversity.</title>
        <authorList>
            <person name="Galagan J.E."/>
            <person name="Nusbaum C."/>
            <person name="Roy A."/>
            <person name="Endrizzi M.G."/>
            <person name="Macdonald P."/>
            <person name="FitzHugh W."/>
            <person name="Calvo S."/>
            <person name="Engels R."/>
            <person name="Smirnov S."/>
            <person name="Atnoor D."/>
            <person name="Brown A."/>
            <person name="Allen N."/>
            <person name="Naylor J."/>
            <person name="Stange-Thomann N."/>
            <person name="DeArellano K."/>
            <person name="Johnson R."/>
            <person name="Linton L."/>
            <person name="McEwan P."/>
            <person name="McKernan K."/>
            <person name="Talamas J."/>
            <person name="Tirrell A."/>
            <person name="Ye W."/>
            <person name="Zimmer A."/>
            <person name="Barber R.D."/>
            <person name="Cann I."/>
            <person name="Graham D.E."/>
            <person name="Grahame D.A."/>
            <person name="Guss A."/>
            <person name="Hedderich R."/>
            <person name="Ingram-Smith C."/>
            <person name="Kuettner C.H."/>
            <person name="Krzycki J.A."/>
            <person name="Leigh J.A."/>
            <person name="Li W."/>
            <person name="Liu J."/>
            <person name="Mukhopadhyay B."/>
            <person name="Reeve J.N."/>
            <person name="Smith K."/>
            <person name="Springer T.A."/>
            <person name="Umayam L.A."/>
            <person name="White O."/>
            <person name="White R.H."/>
            <person name="de Macario E.C."/>
            <person name="Ferry J.G."/>
            <person name="Jarrell K.F."/>
            <person name="Jing H."/>
            <person name="Macario A.J.L."/>
            <person name="Paulsen I."/>
            <person name="Pritchett M."/>
            <person name="Sowers K.R."/>
            <person name="Swanson R.V."/>
            <person name="Zinder S.H."/>
            <person name="Lander E."/>
            <person name="Metcalf W.W."/>
            <person name="Birren B."/>
        </authorList>
    </citation>
    <scope>NUCLEOTIDE SEQUENCE [LARGE SCALE GENOMIC DNA]</scope>
    <source>
        <strain evidence="3">ATCC 35395 / DSM 2834 / JCM 12185 / C2A</strain>
    </source>
</reference>
<name>Q8TPU3_METAC</name>
<dbReference type="HOGENOM" id="CLU_159725_3_0_2"/>
<dbReference type="KEGG" id="mac:MA_1811"/>
<dbReference type="RefSeq" id="WP_011021814.1">
    <property type="nucleotide sequence ID" value="NC_003552.1"/>
</dbReference>
<feature type="domain" description="ArnR1-like winged helix-turn-helix" evidence="1">
    <location>
        <begin position="34"/>
        <end position="104"/>
    </location>
</feature>
<accession>Q8TPU3</accession>
<dbReference type="GeneID" id="1473700"/>
<sequence>MLPTKRYALIYFESVDSYKDYFESTVGEELVLKRRSRTDIAVDILRVAMNGAKKTHIVYEVNLNFNIAQKYLEMLKEKELIRHENGVFITTDKGKVFQEMAKELKL</sequence>